<keyword evidence="2" id="KW-1185">Reference proteome</keyword>
<proteinExistence type="predicted"/>
<accession>A0ACA9PNB7</accession>
<reference evidence="1" key="1">
    <citation type="submission" date="2021-06" db="EMBL/GenBank/DDBJ databases">
        <authorList>
            <person name="Kallberg Y."/>
            <person name="Tangrot J."/>
            <person name="Rosling A."/>
        </authorList>
    </citation>
    <scope>NUCLEOTIDE SEQUENCE</scope>
    <source>
        <strain evidence="1">CL356</strain>
    </source>
</reference>
<dbReference type="Proteomes" id="UP000789525">
    <property type="component" value="Unassembled WGS sequence"/>
</dbReference>
<name>A0ACA9PNB7_9GLOM</name>
<protein>
    <submittedName>
        <fullName evidence="1">1631_t:CDS:1</fullName>
    </submittedName>
</protein>
<evidence type="ECO:0000313" key="2">
    <source>
        <dbReference type="Proteomes" id="UP000789525"/>
    </source>
</evidence>
<organism evidence="1 2">
    <name type="scientific">Acaulospora colombiana</name>
    <dbReference type="NCBI Taxonomy" id="27376"/>
    <lineage>
        <taxon>Eukaryota</taxon>
        <taxon>Fungi</taxon>
        <taxon>Fungi incertae sedis</taxon>
        <taxon>Mucoromycota</taxon>
        <taxon>Glomeromycotina</taxon>
        <taxon>Glomeromycetes</taxon>
        <taxon>Diversisporales</taxon>
        <taxon>Acaulosporaceae</taxon>
        <taxon>Acaulospora</taxon>
    </lineage>
</organism>
<dbReference type="EMBL" id="CAJVPT010037240">
    <property type="protein sequence ID" value="CAG8716941.1"/>
    <property type="molecule type" value="Genomic_DNA"/>
</dbReference>
<feature type="non-terminal residue" evidence="1">
    <location>
        <position position="1"/>
    </location>
</feature>
<gene>
    <name evidence="1" type="ORF">ACOLOM_LOCUS10948</name>
</gene>
<feature type="non-terminal residue" evidence="1">
    <location>
        <position position="224"/>
    </location>
</feature>
<evidence type="ECO:0000313" key="1">
    <source>
        <dbReference type="EMBL" id="CAG8716941.1"/>
    </source>
</evidence>
<sequence length="224" mass="25556">TKEIDIETGEKFKYDIELLIESTPVEIRRKAKMSAWNPSRRLEISQNSTITIVIKGNKSAQFWNKRESEATFNGQEIFNTFWESKDSISNDKFWETRNNICAEFQPFSYAVDKLQLAMETHRPLMGILTQQRVETAVKYGTALSEMNPFAKAAFAVVTATFELLKEQQKGDSMVSELAGQIQRVLPFAQQALEEILYEDTELLESAVKNLFSLIMDAAGVICDY</sequence>
<comment type="caution">
    <text evidence="1">The sequence shown here is derived from an EMBL/GenBank/DDBJ whole genome shotgun (WGS) entry which is preliminary data.</text>
</comment>